<evidence type="ECO:0000256" key="1">
    <source>
        <dbReference type="SAM" id="Coils"/>
    </source>
</evidence>
<dbReference type="AlphaFoldDB" id="A0AAE0MH91"/>
<evidence type="ECO:0000313" key="3">
    <source>
        <dbReference type="EMBL" id="KAK3331653.1"/>
    </source>
</evidence>
<reference evidence="3" key="2">
    <citation type="submission" date="2023-06" db="EMBL/GenBank/DDBJ databases">
        <authorList>
            <consortium name="Lawrence Berkeley National Laboratory"/>
            <person name="Haridas S."/>
            <person name="Hensen N."/>
            <person name="Bonometti L."/>
            <person name="Westerberg I."/>
            <person name="Brannstrom I.O."/>
            <person name="Guillou S."/>
            <person name="Cros-Aarteil S."/>
            <person name="Calhoun S."/>
            <person name="Kuo A."/>
            <person name="Mondo S."/>
            <person name="Pangilinan J."/>
            <person name="Riley R."/>
            <person name="Labutti K."/>
            <person name="Andreopoulos B."/>
            <person name="Lipzen A."/>
            <person name="Chen C."/>
            <person name="Yanf M."/>
            <person name="Daum C."/>
            <person name="Ng V."/>
            <person name="Clum A."/>
            <person name="Steindorff A."/>
            <person name="Ohm R."/>
            <person name="Martin F."/>
            <person name="Silar P."/>
            <person name="Natvig D."/>
            <person name="Lalanne C."/>
            <person name="Gautier V."/>
            <person name="Ament-Velasquez S.L."/>
            <person name="Kruys A."/>
            <person name="Hutchinson M.I."/>
            <person name="Powell A.J."/>
            <person name="Barry K."/>
            <person name="Miller A.N."/>
            <person name="Grigoriev I.V."/>
            <person name="Debuchy R."/>
            <person name="Gladieux P."/>
            <person name="Thoren M.H."/>
            <person name="Johannesson H."/>
        </authorList>
    </citation>
    <scope>NUCLEOTIDE SEQUENCE</scope>
    <source>
        <strain evidence="3">SMH4131-1</strain>
    </source>
</reference>
<reference evidence="3" key="1">
    <citation type="journal article" date="2023" name="Mol. Phylogenet. Evol.">
        <title>Genome-scale phylogeny and comparative genomics of the fungal order Sordariales.</title>
        <authorList>
            <person name="Hensen N."/>
            <person name="Bonometti L."/>
            <person name="Westerberg I."/>
            <person name="Brannstrom I.O."/>
            <person name="Guillou S."/>
            <person name="Cros-Aarteil S."/>
            <person name="Calhoun S."/>
            <person name="Haridas S."/>
            <person name="Kuo A."/>
            <person name="Mondo S."/>
            <person name="Pangilinan J."/>
            <person name="Riley R."/>
            <person name="LaButti K."/>
            <person name="Andreopoulos B."/>
            <person name="Lipzen A."/>
            <person name="Chen C."/>
            <person name="Yan M."/>
            <person name="Daum C."/>
            <person name="Ng V."/>
            <person name="Clum A."/>
            <person name="Steindorff A."/>
            <person name="Ohm R.A."/>
            <person name="Martin F."/>
            <person name="Silar P."/>
            <person name="Natvig D.O."/>
            <person name="Lalanne C."/>
            <person name="Gautier V."/>
            <person name="Ament-Velasquez S.L."/>
            <person name="Kruys A."/>
            <person name="Hutchinson M.I."/>
            <person name="Powell A.J."/>
            <person name="Barry K."/>
            <person name="Miller A.N."/>
            <person name="Grigoriev I.V."/>
            <person name="Debuchy R."/>
            <person name="Gladieux P."/>
            <person name="Hiltunen Thoren M."/>
            <person name="Johannesson H."/>
        </authorList>
    </citation>
    <scope>NUCLEOTIDE SEQUENCE</scope>
    <source>
        <strain evidence="3">SMH4131-1</strain>
    </source>
</reference>
<feature type="compositionally biased region" description="Low complexity" evidence="2">
    <location>
        <begin position="83"/>
        <end position="95"/>
    </location>
</feature>
<feature type="coiled-coil region" evidence="1">
    <location>
        <begin position="288"/>
        <end position="322"/>
    </location>
</feature>
<organism evidence="3 4">
    <name type="scientific">Cercophora scortea</name>
    <dbReference type="NCBI Taxonomy" id="314031"/>
    <lineage>
        <taxon>Eukaryota</taxon>
        <taxon>Fungi</taxon>
        <taxon>Dikarya</taxon>
        <taxon>Ascomycota</taxon>
        <taxon>Pezizomycotina</taxon>
        <taxon>Sordariomycetes</taxon>
        <taxon>Sordariomycetidae</taxon>
        <taxon>Sordariales</taxon>
        <taxon>Lasiosphaeriaceae</taxon>
        <taxon>Cercophora</taxon>
    </lineage>
</organism>
<evidence type="ECO:0000256" key="2">
    <source>
        <dbReference type="SAM" id="MobiDB-lite"/>
    </source>
</evidence>
<feature type="region of interest" description="Disordered" evidence="2">
    <location>
        <begin position="33"/>
        <end position="127"/>
    </location>
</feature>
<feature type="region of interest" description="Disordered" evidence="2">
    <location>
        <begin position="348"/>
        <end position="398"/>
    </location>
</feature>
<dbReference type="EMBL" id="JAUEPO010000002">
    <property type="protein sequence ID" value="KAK3331653.1"/>
    <property type="molecule type" value="Genomic_DNA"/>
</dbReference>
<keyword evidence="1" id="KW-0175">Coiled coil</keyword>
<comment type="caution">
    <text evidence="3">The sequence shown here is derived from an EMBL/GenBank/DDBJ whole genome shotgun (WGS) entry which is preliminary data.</text>
</comment>
<accession>A0AAE0MH91</accession>
<gene>
    <name evidence="3" type="ORF">B0T19DRAFT_84478</name>
</gene>
<evidence type="ECO:0000313" key="4">
    <source>
        <dbReference type="Proteomes" id="UP001286456"/>
    </source>
</evidence>
<proteinExistence type="predicted"/>
<name>A0AAE0MH91_9PEZI</name>
<feature type="compositionally biased region" description="Pro residues" evidence="2">
    <location>
        <begin position="96"/>
        <end position="110"/>
    </location>
</feature>
<protein>
    <submittedName>
        <fullName evidence="3">Uncharacterized protein</fullName>
    </submittedName>
</protein>
<keyword evidence="4" id="KW-1185">Reference proteome</keyword>
<feature type="compositionally biased region" description="Pro residues" evidence="2">
    <location>
        <begin position="50"/>
        <end position="63"/>
    </location>
</feature>
<feature type="compositionally biased region" description="Low complexity" evidence="2">
    <location>
        <begin position="388"/>
        <end position="398"/>
    </location>
</feature>
<feature type="compositionally biased region" description="Low complexity" evidence="2">
    <location>
        <begin position="39"/>
        <end position="49"/>
    </location>
</feature>
<dbReference type="Proteomes" id="UP001286456">
    <property type="component" value="Unassembled WGS sequence"/>
</dbReference>
<sequence length="398" mass="43483">MSQKVITSLNSTRKSEVLRTTCFFQESASIMKPCESRNTTAPTQGTGATAPPPRDNAPSPPSPRTAEPKKDAAPPRDVSQGSNANINNKNKNNPNVAPPLALPVHVPPQEMPKTANQSTGQPLRDRNTNTAYAYPAHDLQHPQLKTDVPFNAQFMVLHALQTLLEGALYTFAKTVCPSIMARMGWHSPNAANLRAWAMVLTDLEYRRPNGEPLIPLELSAVYVVEILSAVEDIGRTVAQRTRVSISQMEKFARAAGALLEMIGMHSSSFADQVASIQRAIEATSKDLGDGWKKRNAQLRERMVQAKEEWTRLERKHSKLVDEIVDRHDLIRACAGEYLERAVLALSAGQSEDAREKSSVGSVASPLVDSDGSSGNSKTDDSETDDSETYSNDELVNGN</sequence>